<dbReference type="Gene3D" id="2.30.30.440">
    <property type="entry name" value="Domain of unknown function DUF1918"/>
    <property type="match status" value="1"/>
</dbReference>
<proteinExistence type="predicted"/>
<evidence type="ECO:0000259" key="1">
    <source>
        <dbReference type="Pfam" id="PF08940"/>
    </source>
</evidence>
<dbReference type="RefSeq" id="WP_025357115.1">
    <property type="nucleotide sequence ID" value="NZ_BAAABQ010000049.1"/>
</dbReference>
<organism evidence="2 3">
    <name type="scientific">Kutzneria viridogrisea</name>
    <dbReference type="NCBI Taxonomy" id="47990"/>
    <lineage>
        <taxon>Bacteria</taxon>
        <taxon>Bacillati</taxon>
        <taxon>Actinomycetota</taxon>
        <taxon>Actinomycetes</taxon>
        <taxon>Pseudonocardiales</taxon>
        <taxon>Pseudonocardiaceae</taxon>
        <taxon>Kutzneria</taxon>
    </lineage>
</organism>
<dbReference type="EMBL" id="JACJID010000010">
    <property type="protein sequence ID" value="MBA8932029.1"/>
    <property type="molecule type" value="Genomic_DNA"/>
</dbReference>
<dbReference type="Proteomes" id="UP000517916">
    <property type="component" value="Unassembled WGS sequence"/>
</dbReference>
<feature type="domain" description="DUF1918" evidence="1">
    <location>
        <begin position="1"/>
        <end position="58"/>
    </location>
</feature>
<reference evidence="2 3" key="1">
    <citation type="submission" date="2020-08" db="EMBL/GenBank/DDBJ databases">
        <title>Genomic Encyclopedia of Archaeal and Bacterial Type Strains, Phase II (KMG-II): from individual species to whole genera.</title>
        <authorList>
            <person name="Goeker M."/>
        </authorList>
    </citation>
    <scope>NUCLEOTIDE SEQUENCE [LARGE SCALE GENOMIC DNA]</scope>
    <source>
        <strain evidence="2 3">DSM 43850</strain>
    </source>
</reference>
<sequence length="71" mass="7753">MHARPGDWLVVDRSGCGLPPRRALVLEVHSPDGAPPYHVRWLDTEHEGVVFPGEDAHVEHAPSAERPASGK</sequence>
<accession>A0ABR6BYP2</accession>
<keyword evidence="3" id="KW-1185">Reference proteome</keyword>
<dbReference type="Pfam" id="PF08940">
    <property type="entry name" value="DUF1918"/>
    <property type="match status" value="1"/>
</dbReference>
<gene>
    <name evidence="2" type="ORF">BC739_009288</name>
</gene>
<evidence type="ECO:0000313" key="2">
    <source>
        <dbReference type="EMBL" id="MBA8932029.1"/>
    </source>
</evidence>
<comment type="caution">
    <text evidence="2">The sequence shown here is derived from an EMBL/GenBank/DDBJ whole genome shotgun (WGS) entry which is preliminary data.</text>
</comment>
<dbReference type="SUPFAM" id="SSF50118">
    <property type="entry name" value="Cell growth inhibitor/plasmid maintenance toxic component"/>
    <property type="match status" value="1"/>
</dbReference>
<evidence type="ECO:0000313" key="3">
    <source>
        <dbReference type="Proteomes" id="UP000517916"/>
    </source>
</evidence>
<name>A0ABR6BYP2_9PSEU</name>
<dbReference type="InterPro" id="IPR015035">
    <property type="entry name" value="DUF1918"/>
</dbReference>
<protein>
    <recommendedName>
        <fullName evidence="1">DUF1918 domain-containing protein</fullName>
    </recommendedName>
</protein>